<keyword evidence="4" id="KW-1133">Transmembrane helix</keyword>
<dbReference type="InterPro" id="IPR011032">
    <property type="entry name" value="GroES-like_sf"/>
</dbReference>
<feature type="region of interest" description="Disordered" evidence="3">
    <location>
        <begin position="197"/>
        <end position="233"/>
    </location>
</feature>
<dbReference type="Gene3D" id="3.40.50.720">
    <property type="entry name" value="NAD(P)-binding Rossmann-like Domain"/>
    <property type="match status" value="1"/>
</dbReference>
<sequence>MLAISYWSDKVGSSVDFNFEGEAVYLHGHLYSSHGLFKVALDSQEAVALNGSSRALYTQALLYYADGLGPGTHVLKVTNSENKVLGIDFADVRKSGSDSSNLASKPRTKEIAIGSAFGVLGILLSVIAIWYFRRRRRTRRCETVDLINPLVTHFGGPPPGYEPMYAGSGWHSQVPIPQPNPDRPVVVSRKMQTLLATVPQEPNPSPNQDDRPGNLQTETTSDEWSTIMGGTNRPVMGEVQPQESHQAVYDRSISASSGTMPPLYLRKMRAVLVKNNGESADDLYIGERPKPEPDSKEVLVKVVAFGVNRMDLMQRKGGYPLPPGASDILGVEFSGTIEEVGSEVSGWEVGQEVIGLATGGAYAEYITLPAGNIMSKPKCLSWVEAAAIPENFITAFQALIFISELKSGEDVLVHAGAGGVGVAANQLAALYGAKHVITTASSKEKLEFLHEMPKGSTHGINYREQNFAEEVAKITDGRGVDVILDFIGPDYWEKNVEALARDGRMVILASMSGNEVPKVNLIKLLYKRLRIQGTTLRSRSSEYQAALIKRFWDECGSHFHGEELKIYIHKTYKWTEVSEAHKEMEANKTMGKIIVEIS</sequence>
<dbReference type="GO" id="GO:0070402">
    <property type="term" value="F:NADPH binding"/>
    <property type="evidence" value="ECO:0007669"/>
    <property type="project" value="TreeGrafter"/>
</dbReference>
<dbReference type="InterPro" id="IPR014189">
    <property type="entry name" value="Quinone_OxRdtase_PIG3"/>
</dbReference>
<dbReference type="SMART" id="SM00829">
    <property type="entry name" value="PKS_ER"/>
    <property type="match status" value="1"/>
</dbReference>
<dbReference type="CDD" id="cd05276">
    <property type="entry name" value="p53_inducible_oxidoreductase"/>
    <property type="match status" value="1"/>
</dbReference>
<dbReference type="InterPro" id="IPR013154">
    <property type="entry name" value="ADH-like_N"/>
</dbReference>
<dbReference type="PANTHER" id="PTHR48106">
    <property type="entry name" value="QUINONE OXIDOREDUCTASE PIG3-RELATED"/>
    <property type="match status" value="1"/>
</dbReference>
<evidence type="ECO:0000313" key="7">
    <source>
        <dbReference type="Proteomes" id="UP000663853"/>
    </source>
</evidence>
<feature type="transmembrane region" description="Helical" evidence="4">
    <location>
        <begin position="111"/>
        <end position="132"/>
    </location>
</feature>
<comment type="caution">
    <text evidence="6">The sequence shown here is derived from an EMBL/GenBank/DDBJ whole genome shotgun (WGS) entry which is preliminary data.</text>
</comment>
<gene>
    <name evidence="6" type="ORF">RDB_LOCUS162989</name>
</gene>
<dbReference type="Gene3D" id="3.90.180.10">
    <property type="entry name" value="Medium-chain alcohol dehydrogenases, catalytic domain"/>
    <property type="match status" value="1"/>
</dbReference>
<dbReference type="InterPro" id="IPR036291">
    <property type="entry name" value="NAD(P)-bd_dom_sf"/>
</dbReference>
<evidence type="ECO:0000259" key="5">
    <source>
        <dbReference type="SMART" id="SM00829"/>
    </source>
</evidence>
<keyword evidence="4" id="KW-0812">Transmembrane</keyword>
<feature type="domain" description="Enoyl reductase (ER)" evidence="5">
    <location>
        <begin position="278"/>
        <end position="595"/>
    </location>
</feature>
<feature type="compositionally biased region" description="Polar residues" evidence="3">
    <location>
        <begin position="214"/>
        <end position="224"/>
    </location>
</feature>
<dbReference type="PANTHER" id="PTHR48106:SF18">
    <property type="entry name" value="QUINONE OXIDOREDUCTASE PIG3"/>
    <property type="match status" value="1"/>
</dbReference>
<evidence type="ECO:0000313" key="6">
    <source>
        <dbReference type="EMBL" id="CAE6527736.1"/>
    </source>
</evidence>
<dbReference type="Proteomes" id="UP000663853">
    <property type="component" value="Unassembled WGS sequence"/>
</dbReference>
<dbReference type="Gene3D" id="2.60.120.260">
    <property type="entry name" value="Galactose-binding domain-like"/>
    <property type="match status" value="1"/>
</dbReference>
<reference evidence="6" key="1">
    <citation type="submission" date="2021-01" db="EMBL/GenBank/DDBJ databases">
        <authorList>
            <person name="Kaushik A."/>
        </authorList>
    </citation>
    <scope>NUCLEOTIDE SEQUENCE</scope>
    <source>
        <strain evidence="6">AG6-10EEA</strain>
    </source>
</reference>
<keyword evidence="2" id="KW-0560">Oxidoreductase</keyword>
<accession>A0A8H3HLT9</accession>
<dbReference type="Pfam" id="PF00107">
    <property type="entry name" value="ADH_zinc_N"/>
    <property type="match status" value="1"/>
</dbReference>
<dbReference type="GO" id="GO:0016651">
    <property type="term" value="F:oxidoreductase activity, acting on NAD(P)H"/>
    <property type="evidence" value="ECO:0007669"/>
    <property type="project" value="TreeGrafter"/>
</dbReference>
<proteinExistence type="predicted"/>
<dbReference type="Pfam" id="PF08240">
    <property type="entry name" value="ADH_N"/>
    <property type="match status" value="1"/>
</dbReference>
<name>A0A8H3HLT9_9AGAM</name>
<dbReference type="InterPro" id="IPR020843">
    <property type="entry name" value="ER"/>
</dbReference>
<dbReference type="AlphaFoldDB" id="A0A8H3HLT9"/>
<evidence type="ECO:0000256" key="2">
    <source>
        <dbReference type="ARBA" id="ARBA00023002"/>
    </source>
</evidence>
<organism evidence="6 7">
    <name type="scientific">Rhizoctonia solani</name>
    <dbReference type="NCBI Taxonomy" id="456999"/>
    <lineage>
        <taxon>Eukaryota</taxon>
        <taxon>Fungi</taxon>
        <taxon>Dikarya</taxon>
        <taxon>Basidiomycota</taxon>
        <taxon>Agaricomycotina</taxon>
        <taxon>Agaricomycetes</taxon>
        <taxon>Cantharellales</taxon>
        <taxon>Ceratobasidiaceae</taxon>
        <taxon>Rhizoctonia</taxon>
    </lineage>
</organism>
<protein>
    <recommendedName>
        <fullName evidence="5">Enoyl reductase (ER) domain-containing protein</fullName>
    </recommendedName>
</protein>
<evidence type="ECO:0000256" key="3">
    <source>
        <dbReference type="SAM" id="MobiDB-lite"/>
    </source>
</evidence>
<keyword evidence="1" id="KW-0521">NADP</keyword>
<dbReference type="EMBL" id="CAJMXA010003939">
    <property type="protein sequence ID" value="CAE6527736.1"/>
    <property type="molecule type" value="Genomic_DNA"/>
</dbReference>
<evidence type="ECO:0000256" key="4">
    <source>
        <dbReference type="SAM" id="Phobius"/>
    </source>
</evidence>
<dbReference type="NCBIfam" id="TIGR02824">
    <property type="entry name" value="quinone_pig3"/>
    <property type="match status" value="1"/>
</dbReference>
<dbReference type="InterPro" id="IPR013149">
    <property type="entry name" value="ADH-like_C"/>
</dbReference>
<dbReference type="SUPFAM" id="SSF50129">
    <property type="entry name" value="GroES-like"/>
    <property type="match status" value="1"/>
</dbReference>
<evidence type="ECO:0000256" key="1">
    <source>
        <dbReference type="ARBA" id="ARBA00022857"/>
    </source>
</evidence>
<dbReference type="SUPFAM" id="SSF51735">
    <property type="entry name" value="NAD(P)-binding Rossmann-fold domains"/>
    <property type="match status" value="1"/>
</dbReference>
<keyword evidence="4" id="KW-0472">Membrane</keyword>